<keyword evidence="5 6" id="KW-0687">Ribonucleoprotein</keyword>
<dbReference type="GO" id="GO:0006412">
    <property type="term" value="P:translation"/>
    <property type="evidence" value="ECO:0007669"/>
    <property type="project" value="UniProtKB-UniRule"/>
</dbReference>
<keyword evidence="4 6" id="KW-0689">Ribosomal protein</keyword>
<dbReference type="InterPro" id="IPR000630">
    <property type="entry name" value="Ribosomal_uS8"/>
</dbReference>
<evidence type="ECO:0000256" key="6">
    <source>
        <dbReference type="HAMAP-Rule" id="MF_01302"/>
    </source>
</evidence>
<dbReference type="GO" id="GO:0005840">
    <property type="term" value="C:ribosome"/>
    <property type="evidence" value="ECO:0007669"/>
    <property type="project" value="UniProtKB-KW"/>
</dbReference>
<dbReference type="AlphaFoldDB" id="G9BAP1"/>
<dbReference type="GO" id="GO:0019843">
    <property type="term" value="F:rRNA binding"/>
    <property type="evidence" value="ECO:0007669"/>
    <property type="project" value="UniProtKB-UniRule"/>
</dbReference>
<dbReference type="Pfam" id="PF00410">
    <property type="entry name" value="Ribosomal_S8"/>
    <property type="match status" value="1"/>
</dbReference>
<comment type="subunit">
    <text evidence="6">Part of the 30S ribosomal subunit.</text>
</comment>
<organism evidence="7">
    <name type="scientific">uncultured marine crenarchaeote E37-7F</name>
    <dbReference type="NCBI Taxonomy" id="907717"/>
    <lineage>
        <taxon>Archaea</taxon>
        <taxon>Candidatus Bathyarchaeota</taxon>
        <taxon>environmental samples</taxon>
    </lineage>
</organism>
<comment type="function">
    <text evidence="1 6">One of the primary rRNA binding proteins, it binds directly to 16S rRNA central domain where it helps coordinate assembly of the platform of the 30S subunit.</text>
</comment>
<dbReference type="EMBL" id="HQ214611">
    <property type="protein sequence ID" value="ADQ54397.1"/>
    <property type="molecule type" value="Genomic_DNA"/>
</dbReference>
<gene>
    <name evidence="6" type="primary">rps8</name>
    <name evidence="7" type="ORF">E37-7F_14</name>
</gene>
<comment type="similarity">
    <text evidence="2 6">Belongs to the universal ribosomal protein uS8 family.</text>
</comment>
<dbReference type="Gene3D" id="3.30.1490.10">
    <property type="match status" value="1"/>
</dbReference>
<dbReference type="SUPFAM" id="SSF56047">
    <property type="entry name" value="Ribosomal protein S8"/>
    <property type="match status" value="1"/>
</dbReference>
<dbReference type="HAMAP" id="MF_01302_A">
    <property type="entry name" value="Ribosomal_uS8_A"/>
    <property type="match status" value="1"/>
</dbReference>
<evidence type="ECO:0000256" key="2">
    <source>
        <dbReference type="ARBA" id="ARBA00006471"/>
    </source>
</evidence>
<evidence type="ECO:0000313" key="7">
    <source>
        <dbReference type="EMBL" id="ADQ54397.1"/>
    </source>
</evidence>
<reference evidence="7" key="1">
    <citation type="journal article" date="2012" name="Environ. Microbiol.">
        <title>Genetic structure of three fosmid-fragments encoding 16S rRNA genes of the Miscellaneous Crenarchaeotic Group (MCG): implications for physiology and evolution of marine sedimentary archaea.</title>
        <authorList>
            <person name="Li P.Y."/>
            <person name="Xie B.B."/>
            <person name="Zhang X.Y."/>
            <person name="Qin Q.L."/>
            <person name="Dang H.Y."/>
            <person name="Wang X.M."/>
            <person name="Chen X.L."/>
            <person name="Yu J."/>
            <person name="Zhang Y.Z."/>
        </authorList>
    </citation>
    <scope>NUCLEOTIDE SEQUENCE</scope>
</reference>
<dbReference type="InterPro" id="IPR035987">
    <property type="entry name" value="Ribosomal_uS8_sf"/>
</dbReference>
<sequence>MTGMDPLSDALSNIYNNEEKRKHECIIKPASKLIGQVLRLMQEKGYVGAFEYIDDGRMGKFRVQLLGRVNKCGVIKPRFSVKVDEIESWENKFLPGKDFGFLILTTSDGIIAHTEAVEKNVGGRLMAYVY</sequence>
<evidence type="ECO:0000256" key="1">
    <source>
        <dbReference type="ARBA" id="ARBA00002569"/>
    </source>
</evidence>
<keyword evidence="6" id="KW-0694">RNA-binding</keyword>
<proteinExistence type="inferred from homology"/>
<keyword evidence="3 6" id="KW-0699">rRNA-binding</keyword>
<dbReference type="GO" id="GO:1990904">
    <property type="term" value="C:ribonucleoprotein complex"/>
    <property type="evidence" value="ECO:0007669"/>
    <property type="project" value="UniProtKB-KW"/>
</dbReference>
<name>G9BAP1_9ARCH</name>
<dbReference type="PANTHER" id="PTHR11758">
    <property type="entry name" value="40S RIBOSOMAL PROTEIN S15A"/>
    <property type="match status" value="1"/>
</dbReference>
<evidence type="ECO:0000256" key="3">
    <source>
        <dbReference type="ARBA" id="ARBA00022730"/>
    </source>
</evidence>
<dbReference type="FunFam" id="3.30.1490.10:FF:000002">
    <property type="entry name" value="40S ribosomal protein S15a"/>
    <property type="match status" value="1"/>
</dbReference>
<dbReference type="NCBIfam" id="NF003115">
    <property type="entry name" value="PRK04034.1"/>
    <property type="match status" value="1"/>
</dbReference>
<evidence type="ECO:0000256" key="5">
    <source>
        <dbReference type="ARBA" id="ARBA00023274"/>
    </source>
</evidence>
<accession>G9BAP1</accession>
<dbReference type="Gene3D" id="3.30.1370.30">
    <property type="match status" value="1"/>
</dbReference>
<protein>
    <recommendedName>
        <fullName evidence="6">Small ribosomal subunit protein uS8</fullName>
    </recommendedName>
</protein>
<dbReference type="FunFam" id="3.30.1370.30:FF:000001">
    <property type="entry name" value="40S ribosomal protein S15a"/>
    <property type="match status" value="1"/>
</dbReference>
<evidence type="ECO:0000256" key="4">
    <source>
        <dbReference type="ARBA" id="ARBA00022980"/>
    </source>
</evidence>
<dbReference type="GO" id="GO:0003735">
    <property type="term" value="F:structural constituent of ribosome"/>
    <property type="evidence" value="ECO:0007669"/>
    <property type="project" value="InterPro"/>
</dbReference>